<dbReference type="AlphaFoldDB" id="A0A1X7V362"/>
<protein>
    <submittedName>
        <fullName evidence="1">Uncharacterized protein</fullName>
    </submittedName>
</protein>
<evidence type="ECO:0000313" key="1">
    <source>
        <dbReference type="EnsemblMetazoa" id="Aqu2.1.33997_001"/>
    </source>
</evidence>
<sequence length="94" mass="10777">MDTNSPPEKRRRLSISKKPGSRFVFASTEALEIASKEAIPKNTTVAVNYAIRLFEAWIDFANKKEEQFRVEDLWSNKNASKLATMLSHFCLEVK</sequence>
<dbReference type="EnsemblMetazoa" id="Aqu2.1.33997_001">
    <property type="protein sequence ID" value="Aqu2.1.33997_001"/>
    <property type="gene ID" value="Aqu2.1.33997"/>
</dbReference>
<proteinExistence type="predicted"/>
<name>A0A1X7V362_AMPQE</name>
<dbReference type="InParanoid" id="A0A1X7V362"/>
<organism evidence="1">
    <name type="scientific">Amphimedon queenslandica</name>
    <name type="common">Sponge</name>
    <dbReference type="NCBI Taxonomy" id="400682"/>
    <lineage>
        <taxon>Eukaryota</taxon>
        <taxon>Metazoa</taxon>
        <taxon>Porifera</taxon>
        <taxon>Demospongiae</taxon>
        <taxon>Heteroscleromorpha</taxon>
        <taxon>Haplosclerida</taxon>
        <taxon>Niphatidae</taxon>
        <taxon>Amphimedon</taxon>
    </lineage>
</organism>
<reference evidence="1" key="1">
    <citation type="submission" date="2017-05" db="UniProtKB">
        <authorList>
            <consortium name="EnsemblMetazoa"/>
        </authorList>
    </citation>
    <scope>IDENTIFICATION</scope>
</reference>
<accession>A0A1X7V362</accession>